<dbReference type="RefSeq" id="WP_172155403.1">
    <property type="nucleotide sequence ID" value="NZ_CP053564.1"/>
</dbReference>
<dbReference type="PANTHER" id="PTHR35525:SF3">
    <property type="entry name" value="BLL6575 PROTEIN"/>
    <property type="match status" value="1"/>
</dbReference>
<keyword evidence="3" id="KW-1185">Reference proteome</keyword>
<evidence type="ECO:0000313" key="2">
    <source>
        <dbReference type="EMBL" id="QJY45405.1"/>
    </source>
</evidence>
<reference evidence="2 3" key="1">
    <citation type="submission" date="2020-05" db="EMBL/GenBank/DDBJ databases">
        <authorList>
            <person name="Mo P."/>
        </authorList>
    </citation>
    <scope>NUCLEOTIDE SEQUENCE [LARGE SCALE GENOMIC DNA]</scope>
    <source>
        <strain evidence="2 3">Gen01</strain>
    </source>
</reference>
<protein>
    <submittedName>
        <fullName evidence="2">CGNR zinc finger domain-containing protein</fullName>
    </submittedName>
</protein>
<organism evidence="2 3">
    <name type="scientific">Pseudonocardia broussonetiae</name>
    <dbReference type="NCBI Taxonomy" id="2736640"/>
    <lineage>
        <taxon>Bacteria</taxon>
        <taxon>Bacillati</taxon>
        <taxon>Actinomycetota</taxon>
        <taxon>Actinomycetes</taxon>
        <taxon>Pseudonocardiales</taxon>
        <taxon>Pseudonocardiaceae</taxon>
        <taxon>Pseudonocardia</taxon>
    </lineage>
</organism>
<dbReference type="SUPFAM" id="SSF160904">
    <property type="entry name" value="Jann2411-like"/>
    <property type="match status" value="1"/>
</dbReference>
<gene>
    <name evidence="2" type="ORF">HOP40_05905</name>
</gene>
<dbReference type="EMBL" id="CP053564">
    <property type="protein sequence ID" value="QJY45405.1"/>
    <property type="molecule type" value="Genomic_DNA"/>
</dbReference>
<dbReference type="Pfam" id="PF07336">
    <property type="entry name" value="ABATE"/>
    <property type="match status" value="1"/>
</dbReference>
<dbReference type="Proteomes" id="UP000505377">
    <property type="component" value="Chromosome"/>
</dbReference>
<dbReference type="InterPro" id="IPR010852">
    <property type="entry name" value="ABATE"/>
</dbReference>
<name>A0A6M6JEC2_9PSEU</name>
<sequence>MNPRHNAPASLALVQDLVNTWFGHLSGGADDGLATRADLARFCREHGVDVAEDDVTDDEVALARVVREGVRAALARHDDAGREPVDGEALARLAAVAPDLPLHVGLAGDPAALVPVGGGVRGLLADLLGRAVTAAGDWPRLKVCRHPRCRAAFFDRSRNGSGVWCSMAVCGSDTKKRAFVERRRARSQAG</sequence>
<dbReference type="InterPro" id="IPR023286">
    <property type="entry name" value="ABATE_dom_sf"/>
</dbReference>
<dbReference type="Gene3D" id="1.10.3300.10">
    <property type="entry name" value="Jann2411-like domain"/>
    <property type="match status" value="1"/>
</dbReference>
<evidence type="ECO:0000259" key="1">
    <source>
        <dbReference type="Pfam" id="PF11706"/>
    </source>
</evidence>
<dbReference type="PANTHER" id="PTHR35525">
    <property type="entry name" value="BLL6575 PROTEIN"/>
    <property type="match status" value="1"/>
</dbReference>
<evidence type="ECO:0000313" key="3">
    <source>
        <dbReference type="Proteomes" id="UP000505377"/>
    </source>
</evidence>
<dbReference type="InterPro" id="IPR021005">
    <property type="entry name" value="Znf_CGNR"/>
</dbReference>
<dbReference type="KEGG" id="pbro:HOP40_05905"/>
<dbReference type="Pfam" id="PF11706">
    <property type="entry name" value="zf-CGNR"/>
    <property type="match status" value="1"/>
</dbReference>
<feature type="domain" description="Zinc finger CGNR" evidence="1">
    <location>
        <begin position="140"/>
        <end position="183"/>
    </location>
</feature>
<dbReference type="AlphaFoldDB" id="A0A6M6JEC2"/>
<proteinExistence type="predicted"/>
<accession>A0A6M6JEC2</accession>